<keyword evidence="2" id="KW-1185">Reference proteome</keyword>
<dbReference type="Proteomes" id="UP001215598">
    <property type="component" value="Unassembled WGS sequence"/>
</dbReference>
<sequence length="197" mass="21375">MAICAGAAWAAGSAALIARRITAAGSLRDKESIILLQSAANRDACQLPLPRLAPRLTRWSEAADSIILCRARALRRGWRESGCCSSTLHYAQQRRSLTPTATNAARTTGADVPFRLLLRIFSLSRSTPFCSPYPSSGFCAPWVFVVVVMLRAFGDLIVHPTQTAPKATRMTGTMSSLSSARAAMRARESERRVYCGN</sequence>
<reference evidence="1" key="1">
    <citation type="submission" date="2023-03" db="EMBL/GenBank/DDBJ databases">
        <title>Massive genome expansion in bonnet fungi (Mycena s.s.) driven by repeated elements and novel gene families across ecological guilds.</title>
        <authorList>
            <consortium name="Lawrence Berkeley National Laboratory"/>
            <person name="Harder C.B."/>
            <person name="Miyauchi S."/>
            <person name="Viragh M."/>
            <person name="Kuo A."/>
            <person name="Thoen E."/>
            <person name="Andreopoulos B."/>
            <person name="Lu D."/>
            <person name="Skrede I."/>
            <person name="Drula E."/>
            <person name="Henrissat B."/>
            <person name="Morin E."/>
            <person name="Kohler A."/>
            <person name="Barry K."/>
            <person name="LaButti K."/>
            <person name="Morin E."/>
            <person name="Salamov A."/>
            <person name="Lipzen A."/>
            <person name="Mereny Z."/>
            <person name="Hegedus B."/>
            <person name="Baldrian P."/>
            <person name="Stursova M."/>
            <person name="Weitz H."/>
            <person name="Taylor A."/>
            <person name="Grigoriev I.V."/>
            <person name="Nagy L.G."/>
            <person name="Martin F."/>
            <person name="Kauserud H."/>
        </authorList>
    </citation>
    <scope>NUCLEOTIDE SEQUENCE</scope>
    <source>
        <strain evidence="1">CBHHK182m</strain>
    </source>
</reference>
<proteinExistence type="predicted"/>
<comment type="caution">
    <text evidence="1">The sequence shown here is derived from an EMBL/GenBank/DDBJ whole genome shotgun (WGS) entry which is preliminary data.</text>
</comment>
<gene>
    <name evidence="1" type="ORF">B0H16DRAFT_1517327</name>
</gene>
<accession>A0AAD7NNM9</accession>
<dbReference type="EMBL" id="JARKIB010000018">
    <property type="protein sequence ID" value="KAJ7769267.1"/>
    <property type="molecule type" value="Genomic_DNA"/>
</dbReference>
<evidence type="ECO:0000313" key="2">
    <source>
        <dbReference type="Proteomes" id="UP001215598"/>
    </source>
</evidence>
<dbReference type="AlphaFoldDB" id="A0AAD7NNM9"/>
<organism evidence="1 2">
    <name type="scientific">Mycena metata</name>
    <dbReference type="NCBI Taxonomy" id="1033252"/>
    <lineage>
        <taxon>Eukaryota</taxon>
        <taxon>Fungi</taxon>
        <taxon>Dikarya</taxon>
        <taxon>Basidiomycota</taxon>
        <taxon>Agaricomycotina</taxon>
        <taxon>Agaricomycetes</taxon>
        <taxon>Agaricomycetidae</taxon>
        <taxon>Agaricales</taxon>
        <taxon>Marasmiineae</taxon>
        <taxon>Mycenaceae</taxon>
        <taxon>Mycena</taxon>
    </lineage>
</organism>
<protein>
    <submittedName>
        <fullName evidence="1">Uncharacterized protein</fullName>
    </submittedName>
</protein>
<evidence type="ECO:0000313" key="1">
    <source>
        <dbReference type="EMBL" id="KAJ7769267.1"/>
    </source>
</evidence>
<name>A0AAD7NNM9_9AGAR</name>